<feature type="compositionally biased region" description="Low complexity" evidence="9">
    <location>
        <begin position="384"/>
        <end position="407"/>
    </location>
</feature>
<dbReference type="InterPro" id="IPR001245">
    <property type="entry name" value="Ser-Thr/Tyr_kinase_cat_dom"/>
</dbReference>
<keyword evidence="13" id="KW-1185">Reference proteome</keyword>
<feature type="compositionally biased region" description="Pro residues" evidence="9">
    <location>
        <begin position="359"/>
        <end position="372"/>
    </location>
</feature>
<dbReference type="InterPro" id="IPR000719">
    <property type="entry name" value="Prot_kinase_dom"/>
</dbReference>
<dbReference type="GO" id="GO:0016020">
    <property type="term" value="C:membrane"/>
    <property type="evidence" value="ECO:0007669"/>
    <property type="project" value="UniProtKB-SubCell"/>
</dbReference>
<dbReference type="Gene3D" id="1.10.510.10">
    <property type="entry name" value="Transferase(Phosphotransferase) domain 1"/>
    <property type="match status" value="1"/>
</dbReference>
<reference evidence="12" key="1">
    <citation type="journal article" date="2020" name="Fungal Divers.">
        <title>Resolving the Mortierellaceae phylogeny through synthesis of multi-gene phylogenetics and phylogenomics.</title>
        <authorList>
            <person name="Vandepol N."/>
            <person name="Liber J."/>
            <person name="Desiro A."/>
            <person name="Na H."/>
            <person name="Kennedy M."/>
            <person name="Barry K."/>
            <person name="Grigoriev I.V."/>
            <person name="Miller A.N."/>
            <person name="O'Donnell K."/>
            <person name="Stajich J.E."/>
            <person name="Bonito G."/>
        </authorList>
    </citation>
    <scope>NUCLEOTIDE SEQUENCE</scope>
    <source>
        <strain evidence="12">REB-010B</strain>
    </source>
</reference>
<organism evidence="12 13">
    <name type="scientific">Dissophora globulifera</name>
    <dbReference type="NCBI Taxonomy" id="979702"/>
    <lineage>
        <taxon>Eukaryota</taxon>
        <taxon>Fungi</taxon>
        <taxon>Fungi incertae sedis</taxon>
        <taxon>Mucoromycota</taxon>
        <taxon>Mortierellomycotina</taxon>
        <taxon>Mortierellomycetes</taxon>
        <taxon>Mortierellales</taxon>
        <taxon>Mortierellaceae</taxon>
        <taxon>Dissophora</taxon>
    </lineage>
</organism>
<feature type="transmembrane region" description="Helical" evidence="10">
    <location>
        <begin position="1330"/>
        <end position="1353"/>
    </location>
</feature>
<comment type="similarity">
    <text evidence="2">Belongs to the oligopeptide OPT transporter family.</text>
</comment>
<dbReference type="Proteomes" id="UP000738325">
    <property type="component" value="Unassembled WGS sequence"/>
</dbReference>
<comment type="subcellular location">
    <subcellularLocation>
        <location evidence="1">Membrane</location>
        <topology evidence="1">Multi-pass membrane protein</topology>
    </subcellularLocation>
</comment>
<dbReference type="EMBL" id="JAAAIP010000054">
    <property type="protein sequence ID" value="KAG0327503.1"/>
    <property type="molecule type" value="Genomic_DNA"/>
</dbReference>
<keyword evidence="4 10" id="KW-0812">Transmembrane</keyword>
<keyword evidence="6" id="KW-0653">Protein transport</keyword>
<dbReference type="SUPFAM" id="SSF48403">
    <property type="entry name" value="Ankyrin repeat"/>
    <property type="match status" value="1"/>
</dbReference>
<dbReference type="GO" id="GO:0005524">
    <property type="term" value="F:ATP binding"/>
    <property type="evidence" value="ECO:0007669"/>
    <property type="project" value="InterPro"/>
</dbReference>
<evidence type="ECO:0000256" key="10">
    <source>
        <dbReference type="SAM" id="Phobius"/>
    </source>
</evidence>
<feature type="domain" description="Protein kinase" evidence="11">
    <location>
        <begin position="30"/>
        <end position="289"/>
    </location>
</feature>
<feature type="transmembrane region" description="Helical" evidence="10">
    <location>
        <begin position="1305"/>
        <end position="1323"/>
    </location>
</feature>
<feature type="transmembrane region" description="Helical" evidence="10">
    <location>
        <begin position="1175"/>
        <end position="1198"/>
    </location>
</feature>
<evidence type="ECO:0000256" key="5">
    <source>
        <dbReference type="ARBA" id="ARBA00022856"/>
    </source>
</evidence>
<dbReference type="Pfam" id="PF03169">
    <property type="entry name" value="OPT"/>
    <property type="match status" value="1"/>
</dbReference>
<dbReference type="SUPFAM" id="SSF56112">
    <property type="entry name" value="Protein kinase-like (PK-like)"/>
    <property type="match status" value="1"/>
</dbReference>
<proteinExistence type="inferred from homology"/>
<evidence type="ECO:0000256" key="2">
    <source>
        <dbReference type="ARBA" id="ARBA00008807"/>
    </source>
</evidence>
<evidence type="ECO:0000256" key="7">
    <source>
        <dbReference type="ARBA" id="ARBA00022989"/>
    </source>
</evidence>
<dbReference type="GO" id="GO:0004672">
    <property type="term" value="F:protein kinase activity"/>
    <property type="evidence" value="ECO:0007669"/>
    <property type="project" value="InterPro"/>
</dbReference>
<keyword evidence="5" id="KW-0571">Peptide transport</keyword>
<evidence type="ECO:0000256" key="4">
    <source>
        <dbReference type="ARBA" id="ARBA00022692"/>
    </source>
</evidence>
<feature type="region of interest" description="Disordered" evidence="9">
    <location>
        <begin position="845"/>
        <end position="883"/>
    </location>
</feature>
<feature type="transmembrane region" description="Helical" evidence="10">
    <location>
        <begin position="1249"/>
        <end position="1271"/>
    </location>
</feature>
<dbReference type="InterPro" id="IPR011009">
    <property type="entry name" value="Kinase-like_dom_sf"/>
</dbReference>
<protein>
    <recommendedName>
        <fullName evidence="11">Protein kinase domain-containing protein</fullName>
    </recommendedName>
</protein>
<accession>A0A9P6RWJ5</accession>
<dbReference type="NCBIfam" id="TIGR00727">
    <property type="entry name" value="ISP4_OPT"/>
    <property type="match status" value="1"/>
</dbReference>
<feature type="transmembrane region" description="Helical" evidence="10">
    <location>
        <begin position="1531"/>
        <end position="1548"/>
    </location>
</feature>
<dbReference type="Gene3D" id="1.25.40.20">
    <property type="entry name" value="Ankyrin repeat-containing domain"/>
    <property type="match status" value="1"/>
</dbReference>
<evidence type="ECO:0000313" key="12">
    <source>
        <dbReference type="EMBL" id="KAG0327503.1"/>
    </source>
</evidence>
<dbReference type="NCBIfam" id="TIGR00728">
    <property type="entry name" value="OPT_sfam"/>
    <property type="match status" value="1"/>
</dbReference>
<feature type="transmembrane region" description="Helical" evidence="10">
    <location>
        <begin position="1560"/>
        <end position="1581"/>
    </location>
</feature>
<name>A0A9P6RWJ5_9FUNG</name>
<sequence>MTVAVSPVDPAVLLTLQQTTPHIPFEDISHLVYNTHAPGRFGKVHNGRWQDLDVELRQPFGDYAVIEKEVRLLHKLRHCPQILRLHGYTIEPTTSIAYLVVQHNEHGTLHSYLLNFHPHLTWTDRYNLAMDIALGLRYLHHKGCRHRHLHSASILIDTNGSAVLSDFGHNKDSEVISSREHTTRMAYLAPERLAKTGIRYSTECDIYSLGMVFWEISSGRPPFDDLITLQNIQNGGLTSLAQNIAAGRRERPVQGTDPIYEDLYTRCWHPNPQERPTIDWIIQTLGMLLKQPSGSILRQIEELSIEEEPQVVPAHSPRIGVSRIMSIKVGRAPQESDRDPASPLIRSRELTMSPREPDYPPPPPPMPPPIPPVSQRRKLSAATSFVPSSRSMSVSSSSSTGSSASGPPAVPVVPIRDARRISTMTSPHSSSEIPQYNMMPKRRSPQTIWEACQEGNADLVEWHILTTGISPDSFVSLPAYSMLAEVAPIHVACFYQPDTLMDVLRTLQRNGANMQMLATLTKQTALHIVLEHAVNYSLALEAVKYLMLECKLSVNDLDNRGLTPFHKYLKNPNLSGIVSVAGSELYTLLREKGGANLSLESHHEGNALGMTARYLRVDLMRLFLLTDLSCSEPKSLAYASSVVEAPLSESRNSKAAQDQCRSVLAEWKGDRGETKRMVMAERVLEHKGLTLSSIPSAATSPALASTANGPSSKGKKQGGLLGLGKASKTEAAGSTLLPKVTTEVDVAKKILQSTSEIWRSDLQAEYTVMQQPDEIVDRARSGVQAKAPRGDHIVEVMIPSDDRSQRPLSPEPIIYAPIITPMEHVKVTQMEEVKVSCRLEGTSKSEKGESMYSGVGRASSYSAENDDHAGRGEEKYDVESQLSFRSDDNSPIEEVRAIVPVTDDPSMPTNTFRMWFLALFFTLLVSFVNQFFYLRQNPISITYTVVSLVTLPLGRLMARVLPMHQFNLFGYRCSFNPGPFNIKEHALIGTAVACCSGTAYAVDIVILQKKYYNDDQGFFAGFMLVLTTQITGFSLAGVLRRFLVRPAHMIWPANLVTVALFRTLHEDSDDLLDAGSVKGDSDGGSTASYAGSHIARRRWISRMRYFAYVTAGSFIWYWFPNYIFPTLTAFSVLCWIDPTNIVLSQLTGSYGLGIGTITFDWATATSALTPLVTPWWAQVNILVGFILVAWIIAPATYYSNLWNSKQFPILTAELFKEDGTPYNKSMVMTDNVLDPVKYEAYGPLRMDSFFALTYGIGFAGLTATLTHVALYHGKDIRDQWRAAISMKDHDIHSRMMMAYKEVPQWWYAALFLVSLAMSIFTVVKWNYLPWYYLLISLVIAFVFALPVGVVQAVTNQQPGLNVITEYVIGYLMPGHPIANVTFKAYGYITNVQALQFTQDLKLGHYMKIPPRIMFWVQVISSVLAGMINLATTDWLMKAQPNICTKAGYPWTCRNTNTFYSASVIWGVIGPARMFGVGSTYSIIQWGFVLGAVLPIPFWLLCRRYPHNRFLHKIHLPVLLAATSAMPPSQAYFYPNGIFLGFIFMYYVRRYYNRWWRRYNYVTSAAMDSGVALSGLACYFLLQVRNEG</sequence>
<keyword evidence="3" id="KW-0813">Transport</keyword>
<feature type="transmembrane region" description="Helical" evidence="10">
    <location>
        <begin position="1482"/>
        <end position="1500"/>
    </location>
</feature>
<dbReference type="PANTHER" id="PTHR22601">
    <property type="entry name" value="ISP4 LIKE PROTEIN"/>
    <property type="match status" value="1"/>
</dbReference>
<dbReference type="InterPro" id="IPR004648">
    <property type="entry name" value="Oligpept_transpt"/>
</dbReference>
<dbReference type="PROSITE" id="PS50011">
    <property type="entry name" value="PROTEIN_KINASE_DOM"/>
    <property type="match status" value="1"/>
</dbReference>
<comment type="caution">
    <text evidence="12">The sequence shown here is derived from an EMBL/GenBank/DDBJ whole genome shotgun (WGS) entry which is preliminary data.</text>
</comment>
<evidence type="ECO:0000256" key="3">
    <source>
        <dbReference type="ARBA" id="ARBA00022448"/>
    </source>
</evidence>
<dbReference type="GO" id="GO:0035673">
    <property type="term" value="F:oligopeptide transmembrane transporter activity"/>
    <property type="evidence" value="ECO:0007669"/>
    <property type="project" value="InterPro"/>
</dbReference>
<feature type="compositionally biased region" description="Basic and acidic residues" evidence="9">
    <location>
        <begin position="865"/>
        <end position="878"/>
    </location>
</feature>
<feature type="region of interest" description="Disordered" evidence="9">
    <location>
        <begin position="330"/>
        <end position="413"/>
    </location>
</feature>
<evidence type="ECO:0000256" key="9">
    <source>
        <dbReference type="SAM" id="MobiDB-lite"/>
    </source>
</evidence>
<keyword evidence="7 10" id="KW-1133">Transmembrane helix</keyword>
<keyword evidence="8 10" id="KW-0472">Membrane</keyword>
<feature type="transmembrane region" description="Helical" evidence="10">
    <location>
        <begin position="1412"/>
        <end position="1436"/>
    </location>
</feature>
<feature type="region of interest" description="Disordered" evidence="9">
    <location>
        <begin position="700"/>
        <end position="721"/>
    </location>
</feature>
<dbReference type="InterPro" id="IPR036770">
    <property type="entry name" value="Ankyrin_rpt-contain_sf"/>
</dbReference>
<feature type="transmembrane region" description="Helical" evidence="10">
    <location>
        <begin position="914"/>
        <end position="934"/>
    </location>
</feature>
<dbReference type="Pfam" id="PF07714">
    <property type="entry name" value="PK_Tyr_Ser-Thr"/>
    <property type="match status" value="1"/>
</dbReference>
<gene>
    <name evidence="12" type="ORF">BGZ99_007461</name>
</gene>
<evidence type="ECO:0000313" key="13">
    <source>
        <dbReference type="Proteomes" id="UP000738325"/>
    </source>
</evidence>
<evidence type="ECO:0000256" key="6">
    <source>
        <dbReference type="ARBA" id="ARBA00022927"/>
    </source>
</evidence>
<feature type="transmembrane region" description="Helical" evidence="10">
    <location>
        <begin position="1105"/>
        <end position="1123"/>
    </location>
</feature>
<dbReference type="GO" id="GO:0015031">
    <property type="term" value="P:protein transport"/>
    <property type="evidence" value="ECO:0007669"/>
    <property type="project" value="UniProtKB-KW"/>
</dbReference>
<evidence type="ECO:0000259" key="11">
    <source>
        <dbReference type="PROSITE" id="PS50011"/>
    </source>
</evidence>
<feature type="transmembrane region" description="Helical" evidence="10">
    <location>
        <begin position="1018"/>
        <end position="1039"/>
    </location>
</feature>
<evidence type="ECO:0000256" key="1">
    <source>
        <dbReference type="ARBA" id="ARBA00004141"/>
    </source>
</evidence>
<dbReference type="InterPro" id="IPR004813">
    <property type="entry name" value="OPT"/>
</dbReference>
<evidence type="ECO:0000256" key="8">
    <source>
        <dbReference type="ARBA" id="ARBA00023136"/>
    </source>
</evidence>
<dbReference type="OrthoDB" id="9986677at2759"/>